<gene>
    <name evidence="2" type="ORF">EDC03_2158</name>
</gene>
<protein>
    <submittedName>
        <fullName evidence="2">Uncharacterized protein DUF4031</fullName>
    </submittedName>
</protein>
<dbReference type="EMBL" id="RJKN01000005">
    <property type="protein sequence ID" value="ROP42870.1"/>
    <property type="molecule type" value="Genomic_DNA"/>
</dbReference>
<evidence type="ECO:0000313" key="2">
    <source>
        <dbReference type="EMBL" id="ROP42870.1"/>
    </source>
</evidence>
<feature type="domain" description="DUF4031" evidence="1">
    <location>
        <begin position="3"/>
        <end position="75"/>
    </location>
</feature>
<organism evidence="2 3">
    <name type="scientific">Pseudokineococcus lusitanus</name>
    <dbReference type="NCBI Taxonomy" id="763993"/>
    <lineage>
        <taxon>Bacteria</taxon>
        <taxon>Bacillati</taxon>
        <taxon>Actinomycetota</taxon>
        <taxon>Actinomycetes</taxon>
        <taxon>Kineosporiales</taxon>
        <taxon>Kineosporiaceae</taxon>
        <taxon>Pseudokineococcus</taxon>
    </lineage>
</organism>
<dbReference type="InParanoid" id="A0A3N1HK60"/>
<name>A0A3N1HK60_9ACTN</name>
<dbReference type="RefSeq" id="WP_199720160.1">
    <property type="nucleotide sequence ID" value="NZ_RJKN01000005.1"/>
</dbReference>
<dbReference type="AlphaFoldDB" id="A0A3N1HK60"/>
<evidence type="ECO:0000259" key="1">
    <source>
        <dbReference type="Pfam" id="PF13223"/>
    </source>
</evidence>
<proteinExistence type="predicted"/>
<dbReference type="InterPro" id="IPR025109">
    <property type="entry name" value="DUF4031"/>
</dbReference>
<dbReference type="Proteomes" id="UP000276232">
    <property type="component" value="Unassembled WGS sequence"/>
</dbReference>
<evidence type="ECO:0000313" key="3">
    <source>
        <dbReference type="Proteomes" id="UP000276232"/>
    </source>
</evidence>
<sequence>MTVLVDPPRWPAHGRLWSHLVSDVSLAELHAFAAAAGIPRRGFEGDHYDVPGERLDDLVAAGAVPVAAGELLRRLVGSGLRVPKQRGQHVLASRLALRRDGEQVHVDLVRADRLPPAATTTAVRGLVVVPGGLLLQARDGRPCALPAVRPGAGLPLGFTRHRPRPVAGRAPADLWRHVALVAAVERDVVPAPGLLAVPADAARAACGEPRWWPLVEVALDGPPAVDPR</sequence>
<accession>A0A3N1HK60</accession>
<comment type="caution">
    <text evidence="2">The sequence shown here is derived from an EMBL/GenBank/DDBJ whole genome shotgun (WGS) entry which is preliminary data.</text>
</comment>
<reference evidence="2 3" key="1">
    <citation type="journal article" date="2015" name="Stand. Genomic Sci.">
        <title>Genomic Encyclopedia of Bacterial and Archaeal Type Strains, Phase III: the genomes of soil and plant-associated and newly described type strains.</title>
        <authorList>
            <person name="Whitman W.B."/>
            <person name="Woyke T."/>
            <person name="Klenk H.P."/>
            <person name="Zhou Y."/>
            <person name="Lilburn T.G."/>
            <person name="Beck B.J."/>
            <person name="De Vos P."/>
            <person name="Vandamme P."/>
            <person name="Eisen J.A."/>
            <person name="Garrity G."/>
            <person name="Hugenholtz P."/>
            <person name="Kyrpides N.C."/>
        </authorList>
    </citation>
    <scope>NUCLEOTIDE SEQUENCE [LARGE SCALE GENOMIC DNA]</scope>
    <source>
        <strain evidence="2 3">CECT 7306</strain>
    </source>
</reference>
<dbReference type="Pfam" id="PF13223">
    <property type="entry name" value="DUF4031"/>
    <property type="match status" value="1"/>
</dbReference>
<keyword evidence="3" id="KW-1185">Reference proteome</keyword>